<keyword evidence="4" id="KW-0808">Transferase</keyword>
<feature type="transmembrane region" description="Helical" evidence="9">
    <location>
        <begin position="357"/>
        <end position="373"/>
    </location>
</feature>
<feature type="transmembrane region" description="Helical" evidence="9">
    <location>
        <begin position="414"/>
        <end position="433"/>
    </location>
</feature>
<gene>
    <name evidence="11" type="ORF">JFN93_13405</name>
</gene>
<comment type="subcellular location">
    <subcellularLocation>
        <location evidence="1">Cell membrane</location>
        <topology evidence="1">Multi-pass membrane protein</topology>
    </subcellularLocation>
</comment>
<evidence type="ECO:0000256" key="5">
    <source>
        <dbReference type="ARBA" id="ARBA00022692"/>
    </source>
</evidence>
<feature type="transmembrane region" description="Helical" evidence="9">
    <location>
        <begin position="379"/>
        <end position="402"/>
    </location>
</feature>
<sequence length="464" mass="50795">MSVELSHHSGTSAGAARPEGRSHAVGGSRAGERTWLLVAGITLVALVFRLYGIWSQLPTADEQAVLLSAVNYMESGQLGPTMWNHPALRNILAYGMLKAFGSGVVGTIGLNLVLGTLCTPLIYAVARRLAGSLRVSLAAALIWAVEPLAVEYSRQAINDIYLAFFPLAGILAVYRYLDRERPAWLLVAGAMFGLGLASKWSALFQLAVMGGLVCYRLFRSWKGGAAGAARAFFIGAALGILPVTIYLASFYPWFQRGYRLEEWPALQQSMYRETKLHTGYKDLIYGDHKAWQWFLVPGISHEDFIFHLPESGPAREPNLREDLTVLMAVANPLVWLAVIPAFLLLVRAARRERSEGLTVLVGLLLFSYGPMAVVHRPIWFNTGVVVLPYVAILVPFALDRLAPAASTGARRYLVPGYLAAVALVSLVLFPLAIGKGFGLPLVGDQLFQNALNRQGESKELYRER</sequence>
<evidence type="ECO:0000256" key="7">
    <source>
        <dbReference type="ARBA" id="ARBA00023136"/>
    </source>
</evidence>
<evidence type="ECO:0000313" key="11">
    <source>
        <dbReference type="EMBL" id="MBJ6725711.1"/>
    </source>
</evidence>
<feature type="region of interest" description="Disordered" evidence="8">
    <location>
        <begin position="1"/>
        <end position="27"/>
    </location>
</feature>
<evidence type="ECO:0000256" key="3">
    <source>
        <dbReference type="ARBA" id="ARBA00022676"/>
    </source>
</evidence>
<organism evidence="11 12">
    <name type="scientific">Geomesophilobacter sediminis</name>
    <dbReference type="NCBI Taxonomy" id="2798584"/>
    <lineage>
        <taxon>Bacteria</taxon>
        <taxon>Pseudomonadati</taxon>
        <taxon>Thermodesulfobacteriota</taxon>
        <taxon>Desulfuromonadia</taxon>
        <taxon>Geobacterales</taxon>
        <taxon>Geobacteraceae</taxon>
        <taxon>Geomesophilobacter</taxon>
    </lineage>
</organism>
<evidence type="ECO:0000313" key="12">
    <source>
        <dbReference type="Proteomes" id="UP000636888"/>
    </source>
</evidence>
<reference evidence="11" key="1">
    <citation type="submission" date="2020-12" db="EMBL/GenBank/DDBJ databases">
        <title>Geomonas sp. Red875, isolated from river sediment.</title>
        <authorList>
            <person name="Xu Z."/>
            <person name="Zhang Z."/>
            <person name="Masuda Y."/>
            <person name="Itoh H."/>
            <person name="Senoo K."/>
        </authorList>
    </citation>
    <scope>NUCLEOTIDE SEQUENCE</scope>
    <source>
        <strain evidence="11">Red875</strain>
    </source>
</reference>
<keyword evidence="12" id="KW-1185">Reference proteome</keyword>
<dbReference type="GO" id="GO:0009103">
    <property type="term" value="P:lipopolysaccharide biosynthetic process"/>
    <property type="evidence" value="ECO:0007669"/>
    <property type="project" value="UniProtKB-ARBA"/>
</dbReference>
<evidence type="ECO:0000256" key="9">
    <source>
        <dbReference type="SAM" id="Phobius"/>
    </source>
</evidence>
<proteinExistence type="predicted"/>
<feature type="transmembrane region" description="Helical" evidence="9">
    <location>
        <begin position="323"/>
        <end position="345"/>
    </location>
</feature>
<dbReference type="Proteomes" id="UP000636888">
    <property type="component" value="Unassembled WGS sequence"/>
</dbReference>
<evidence type="ECO:0000256" key="2">
    <source>
        <dbReference type="ARBA" id="ARBA00022475"/>
    </source>
</evidence>
<keyword evidence="5 9" id="KW-0812">Transmembrane</keyword>
<dbReference type="PANTHER" id="PTHR33908:SF11">
    <property type="entry name" value="MEMBRANE PROTEIN"/>
    <property type="match status" value="1"/>
</dbReference>
<name>A0A8J7J865_9BACT</name>
<accession>A0A8J7J865</accession>
<dbReference type="EMBL" id="JAEMHM010000010">
    <property type="protein sequence ID" value="MBJ6725711.1"/>
    <property type="molecule type" value="Genomic_DNA"/>
</dbReference>
<dbReference type="RefSeq" id="WP_199384601.1">
    <property type="nucleotide sequence ID" value="NZ_JAEMHM010000010.1"/>
</dbReference>
<feature type="domain" description="ArnT-like N-terminal" evidence="10">
    <location>
        <begin position="110"/>
        <end position="255"/>
    </location>
</feature>
<evidence type="ECO:0000256" key="4">
    <source>
        <dbReference type="ARBA" id="ARBA00022679"/>
    </source>
</evidence>
<feature type="transmembrane region" description="Helical" evidence="9">
    <location>
        <begin position="230"/>
        <end position="254"/>
    </location>
</feature>
<dbReference type="GO" id="GO:0005886">
    <property type="term" value="C:plasma membrane"/>
    <property type="evidence" value="ECO:0007669"/>
    <property type="project" value="UniProtKB-SubCell"/>
</dbReference>
<dbReference type="GO" id="GO:0000030">
    <property type="term" value="F:mannosyltransferase activity"/>
    <property type="evidence" value="ECO:0007669"/>
    <property type="project" value="InterPro"/>
</dbReference>
<dbReference type="InterPro" id="IPR050297">
    <property type="entry name" value="LipidA_mod_glycosyltrf_83"/>
</dbReference>
<comment type="caution">
    <text evidence="11">The sequence shown here is derived from an EMBL/GenBank/DDBJ whole genome shotgun (WGS) entry which is preliminary data.</text>
</comment>
<evidence type="ECO:0000259" key="10">
    <source>
        <dbReference type="Pfam" id="PF02366"/>
    </source>
</evidence>
<dbReference type="Pfam" id="PF02366">
    <property type="entry name" value="PMT"/>
    <property type="match status" value="1"/>
</dbReference>
<feature type="transmembrane region" description="Helical" evidence="9">
    <location>
        <begin position="35"/>
        <end position="54"/>
    </location>
</feature>
<evidence type="ECO:0000256" key="8">
    <source>
        <dbReference type="SAM" id="MobiDB-lite"/>
    </source>
</evidence>
<dbReference type="GO" id="GO:0006493">
    <property type="term" value="P:protein O-linked glycosylation"/>
    <property type="evidence" value="ECO:0007669"/>
    <property type="project" value="InterPro"/>
</dbReference>
<feature type="transmembrane region" description="Helical" evidence="9">
    <location>
        <begin position="99"/>
        <end position="123"/>
    </location>
</feature>
<keyword evidence="3" id="KW-0328">Glycosyltransferase</keyword>
<evidence type="ECO:0000256" key="1">
    <source>
        <dbReference type="ARBA" id="ARBA00004651"/>
    </source>
</evidence>
<feature type="transmembrane region" description="Helical" evidence="9">
    <location>
        <begin position="197"/>
        <end position="218"/>
    </location>
</feature>
<dbReference type="AlphaFoldDB" id="A0A8J7J865"/>
<protein>
    <submittedName>
        <fullName evidence="11">Phospholipid carrier-dependent glycosyltransferase</fullName>
    </submittedName>
</protein>
<dbReference type="PANTHER" id="PTHR33908">
    <property type="entry name" value="MANNOSYLTRANSFERASE YKCB-RELATED"/>
    <property type="match status" value="1"/>
</dbReference>
<dbReference type="GO" id="GO:0016763">
    <property type="term" value="F:pentosyltransferase activity"/>
    <property type="evidence" value="ECO:0007669"/>
    <property type="project" value="TreeGrafter"/>
</dbReference>
<keyword evidence="6 9" id="KW-1133">Transmembrane helix</keyword>
<evidence type="ECO:0000256" key="6">
    <source>
        <dbReference type="ARBA" id="ARBA00022989"/>
    </source>
</evidence>
<dbReference type="InterPro" id="IPR003342">
    <property type="entry name" value="ArnT-like_N"/>
</dbReference>
<keyword evidence="7 9" id="KW-0472">Membrane</keyword>
<keyword evidence="2" id="KW-1003">Cell membrane</keyword>
<feature type="transmembrane region" description="Helical" evidence="9">
    <location>
        <begin position="160"/>
        <end position="177"/>
    </location>
</feature>